<evidence type="ECO:0000313" key="1">
    <source>
        <dbReference type="EMBL" id="QWS34729.1"/>
    </source>
</evidence>
<keyword evidence="2" id="KW-1185">Reference proteome</keyword>
<dbReference type="EMBL" id="CP076544">
    <property type="protein sequence ID" value="QWS34729.1"/>
    <property type="molecule type" value="Genomic_DNA"/>
</dbReference>
<proteinExistence type="predicted"/>
<accession>A0ACD1E7E3</accession>
<gene>
    <name evidence="1" type="ORF">KM842_06230</name>
</gene>
<evidence type="ECO:0000313" key="2">
    <source>
        <dbReference type="Proteomes" id="UP000681794"/>
    </source>
</evidence>
<protein>
    <submittedName>
        <fullName evidence="1">L,D-transpeptidase</fullName>
    </submittedName>
</protein>
<dbReference type="Proteomes" id="UP000681794">
    <property type="component" value="Chromosome"/>
</dbReference>
<reference evidence="1" key="1">
    <citation type="submission" date="2021-06" db="EMBL/GenBank/DDBJ databases">
        <authorList>
            <person name="Ellington A.J."/>
            <person name="Bryan N.C."/>
            <person name="Christner B.C."/>
            <person name="Reisch C.R."/>
        </authorList>
    </citation>
    <scope>NUCLEOTIDE SEQUENCE</scope>
    <source>
        <strain evidence="1">L6-1</strain>
    </source>
</reference>
<sequence>MTQPSGAPEQDGPPTGARRWWIVGSGALAVVVAAATVGWSLHRSGQEARPTPVAAVTSAPPTPTPSRTPLPDVPDRPSDEALAALPLAFHDAVIGGLLDGTQVDARNAWTTATPKVPLVPLYAAPDADADPVATLSSSVSTLNTPTVTAVWDRSPGRDGGMVLVSTPSRNRTPGDGDGATAPSATFAWARAADFTLTGVDRVVRIDNADSTIAIVRRDGSTETSETARLGTPQDPTPVDTKTYMEANYVDPQVTYTQGHPISLTGAHSATLAGYGGNAALTALHYYPDPTGSSHGCVRISAEMTQALARLPIGTPIEFS</sequence>
<name>A0ACD1E7E3_9MICO</name>
<organism evidence="1 2">
    <name type="scientific">Curtobacterium aetherium</name>
    <dbReference type="NCBI Taxonomy" id="2841594"/>
    <lineage>
        <taxon>Bacteria</taxon>
        <taxon>Bacillati</taxon>
        <taxon>Actinomycetota</taxon>
        <taxon>Actinomycetes</taxon>
        <taxon>Micrococcales</taxon>
        <taxon>Microbacteriaceae</taxon>
        <taxon>Curtobacterium</taxon>
    </lineage>
</organism>